<dbReference type="Proteomes" id="UP000887013">
    <property type="component" value="Unassembled WGS sequence"/>
</dbReference>
<gene>
    <name evidence="2" type="ORF">NPIL_354281</name>
</gene>
<feature type="compositionally biased region" description="Polar residues" evidence="1">
    <location>
        <begin position="12"/>
        <end position="22"/>
    </location>
</feature>
<reference evidence="2" key="1">
    <citation type="submission" date="2020-08" db="EMBL/GenBank/DDBJ databases">
        <title>Multicomponent nature underlies the extraordinary mechanical properties of spider dragline silk.</title>
        <authorList>
            <person name="Kono N."/>
            <person name="Nakamura H."/>
            <person name="Mori M."/>
            <person name="Yoshida Y."/>
            <person name="Ohtoshi R."/>
            <person name="Malay A.D."/>
            <person name="Moran D.A.P."/>
            <person name="Tomita M."/>
            <person name="Numata K."/>
            <person name="Arakawa K."/>
        </authorList>
    </citation>
    <scope>NUCLEOTIDE SEQUENCE</scope>
</reference>
<keyword evidence="3" id="KW-1185">Reference proteome</keyword>
<proteinExistence type="predicted"/>
<accession>A0A8X6ITE3</accession>
<dbReference type="EMBL" id="BMAW01047092">
    <property type="protein sequence ID" value="GFS59099.1"/>
    <property type="molecule type" value="Genomic_DNA"/>
</dbReference>
<dbReference type="AlphaFoldDB" id="A0A8X6ITE3"/>
<evidence type="ECO:0000256" key="1">
    <source>
        <dbReference type="SAM" id="MobiDB-lite"/>
    </source>
</evidence>
<name>A0A8X6ITE3_NEPPI</name>
<feature type="region of interest" description="Disordered" evidence="1">
    <location>
        <begin position="1"/>
        <end position="27"/>
    </location>
</feature>
<evidence type="ECO:0000313" key="2">
    <source>
        <dbReference type="EMBL" id="GFS59099.1"/>
    </source>
</evidence>
<sequence length="70" mass="7333">GVVPATGPWSGPQRSTPINAPQRSRRHGKNQICLFSMGLSPDVTLSSRVKGLTQAATMGSKVRLCAGRGT</sequence>
<comment type="caution">
    <text evidence="2">The sequence shown here is derived from an EMBL/GenBank/DDBJ whole genome shotgun (WGS) entry which is preliminary data.</text>
</comment>
<protein>
    <submittedName>
        <fullName evidence="2">Uncharacterized protein</fullName>
    </submittedName>
</protein>
<feature type="non-terminal residue" evidence="2">
    <location>
        <position position="1"/>
    </location>
</feature>
<evidence type="ECO:0000313" key="3">
    <source>
        <dbReference type="Proteomes" id="UP000887013"/>
    </source>
</evidence>
<organism evidence="2 3">
    <name type="scientific">Nephila pilipes</name>
    <name type="common">Giant wood spider</name>
    <name type="synonym">Nephila maculata</name>
    <dbReference type="NCBI Taxonomy" id="299642"/>
    <lineage>
        <taxon>Eukaryota</taxon>
        <taxon>Metazoa</taxon>
        <taxon>Ecdysozoa</taxon>
        <taxon>Arthropoda</taxon>
        <taxon>Chelicerata</taxon>
        <taxon>Arachnida</taxon>
        <taxon>Araneae</taxon>
        <taxon>Araneomorphae</taxon>
        <taxon>Entelegynae</taxon>
        <taxon>Araneoidea</taxon>
        <taxon>Nephilidae</taxon>
        <taxon>Nephila</taxon>
    </lineage>
</organism>